<name>A0A8S3T8I3_MYTED</name>
<keyword evidence="1" id="KW-0808">Transferase</keyword>
<dbReference type="Proteomes" id="UP000683360">
    <property type="component" value="Unassembled WGS sequence"/>
</dbReference>
<dbReference type="GO" id="GO:0061630">
    <property type="term" value="F:ubiquitin protein ligase activity"/>
    <property type="evidence" value="ECO:0007669"/>
    <property type="project" value="UniProtKB-EC"/>
</dbReference>
<organism evidence="1 2">
    <name type="scientific">Mytilus edulis</name>
    <name type="common">Blue mussel</name>
    <dbReference type="NCBI Taxonomy" id="6550"/>
    <lineage>
        <taxon>Eukaryota</taxon>
        <taxon>Metazoa</taxon>
        <taxon>Spiralia</taxon>
        <taxon>Lophotrochozoa</taxon>
        <taxon>Mollusca</taxon>
        <taxon>Bivalvia</taxon>
        <taxon>Autobranchia</taxon>
        <taxon>Pteriomorphia</taxon>
        <taxon>Mytilida</taxon>
        <taxon>Mytiloidea</taxon>
        <taxon>Mytilidae</taxon>
        <taxon>Mytilinae</taxon>
        <taxon>Mytilus</taxon>
    </lineage>
</organism>
<dbReference type="AlphaFoldDB" id="A0A8S3T8I3"/>
<keyword evidence="1" id="KW-0012">Acyltransferase</keyword>
<evidence type="ECO:0000313" key="2">
    <source>
        <dbReference type="Proteomes" id="UP000683360"/>
    </source>
</evidence>
<dbReference type="InterPro" id="IPR031248">
    <property type="entry name" value="RNF213"/>
</dbReference>
<comment type="caution">
    <text evidence="1">The sequence shown here is derived from an EMBL/GenBank/DDBJ whole genome shotgun (WGS) entry which is preliminary data.</text>
</comment>
<dbReference type="PANTHER" id="PTHR22605">
    <property type="entry name" value="RZ-TYPE DOMAIN-CONTAINING PROTEIN"/>
    <property type="match status" value="1"/>
</dbReference>
<gene>
    <name evidence="1" type="ORF">MEDL_39957</name>
</gene>
<dbReference type="EC" id="2.3.2.27" evidence="1"/>
<proteinExistence type="predicted"/>
<evidence type="ECO:0000313" key="1">
    <source>
        <dbReference type="EMBL" id="CAG2226871.1"/>
    </source>
</evidence>
<dbReference type="OrthoDB" id="6142015at2759"/>
<protein>
    <submittedName>
        <fullName evidence="1">RNF213</fullName>
        <ecNumber evidence="1">2.3.2.27</ecNumber>
    </submittedName>
</protein>
<dbReference type="PANTHER" id="PTHR22605:SF16">
    <property type="entry name" value="E3 UBIQUITIN-PROTEIN LIGASE RNF213"/>
    <property type="match status" value="1"/>
</dbReference>
<accession>A0A8S3T8I3</accession>
<keyword evidence="2" id="KW-1185">Reference proteome</keyword>
<dbReference type="EMBL" id="CAJPWZ010001945">
    <property type="protein sequence ID" value="CAG2226871.1"/>
    <property type="molecule type" value="Genomic_DNA"/>
</dbReference>
<dbReference type="GO" id="GO:0016887">
    <property type="term" value="F:ATP hydrolysis activity"/>
    <property type="evidence" value="ECO:0007669"/>
    <property type="project" value="InterPro"/>
</dbReference>
<sequence>MEIAKVTCFQSAAIGYAPLIFNLDAECDYKDFLERCNEVWKALDSNPKLPKQLESTCQQLEWLKIVEQSHGSVEVTSLAQAEAINSSGIYHIGVLPNKTEQQQLELSDVLELQVMEKQEGQYSRRNYSFDQLHDLQSRLMLVAGKAALGKDDVDRFTLFHVMFRCDAKSATCAFISFGEAENKHTIRGKVDEENKDVSFLSPKLQNF</sequence>
<reference evidence="1" key="1">
    <citation type="submission" date="2021-03" db="EMBL/GenBank/DDBJ databases">
        <authorList>
            <person name="Bekaert M."/>
        </authorList>
    </citation>
    <scope>NUCLEOTIDE SEQUENCE</scope>
</reference>